<evidence type="ECO:0000313" key="2">
    <source>
        <dbReference type="Proteomes" id="UP000233469"/>
    </source>
</evidence>
<dbReference type="VEuPathDB" id="FungiDB:RhiirFUN_023503"/>
<comment type="caution">
    <text evidence="1">The sequence shown here is derived from an EMBL/GenBank/DDBJ whole genome shotgun (WGS) entry which is preliminary data.</text>
</comment>
<reference evidence="1 2" key="1">
    <citation type="submission" date="2016-04" db="EMBL/GenBank/DDBJ databases">
        <title>Genome analyses suggest a sexual origin of heterokaryosis in a supposedly ancient asexual fungus.</title>
        <authorList>
            <person name="Ropars J."/>
            <person name="Sedzielewska K."/>
            <person name="Noel J."/>
            <person name="Charron P."/>
            <person name="Farinelli L."/>
            <person name="Marton T."/>
            <person name="Kruger M."/>
            <person name="Pelin A."/>
            <person name="Brachmann A."/>
            <person name="Corradi N."/>
        </authorList>
    </citation>
    <scope>NUCLEOTIDE SEQUENCE [LARGE SCALE GENOMIC DNA]</scope>
    <source>
        <strain evidence="1 2">C2</strain>
    </source>
</reference>
<protein>
    <submittedName>
        <fullName evidence="1">Uncharacterized protein</fullName>
    </submittedName>
</protein>
<dbReference type="VEuPathDB" id="FungiDB:RhiirA1_447353"/>
<dbReference type="Proteomes" id="UP000233469">
    <property type="component" value="Unassembled WGS sequence"/>
</dbReference>
<sequence>MQLNFKLSKKEWKEVKNKLSEKDNIEIKNAIIEQWHGTHEIVIKEVNRKGCKKRTVEERVRNKLEMLCNEYFQRGMKYLNEHKERCEHKNTNISQIREYKITTHRNNRKCMNKQDVEIEKIRRMLKDTLSEVLKDEDQNEKIL</sequence>
<accession>A0A2N1M3W4</accession>
<reference evidence="1 2" key="2">
    <citation type="submission" date="2017-10" db="EMBL/GenBank/DDBJ databases">
        <title>Extensive intraspecific genome diversity in a model arbuscular mycorrhizal fungus.</title>
        <authorList>
            <person name="Chen E.C.H."/>
            <person name="Morin E."/>
            <person name="Baudet D."/>
            <person name="Noel J."/>
            <person name="Ndikumana S."/>
            <person name="Charron P."/>
            <person name="St-Onge C."/>
            <person name="Giorgi J."/>
            <person name="Grigoriev I.V."/>
            <person name="Roux C."/>
            <person name="Martin F.M."/>
            <person name="Corradi N."/>
        </authorList>
    </citation>
    <scope>NUCLEOTIDE SEQUENCE [LARGE SCALE GENOMIC DNA]</scope>
    <source>
        <strain evidence="1 2">C2</strain>
    </source>
</reference>
<organism evidence="1 2">
    <name type="scientific">Rhizophagus irregularis</name>
    <dbReference type="NCBI Taxonomy" id="588596"/>
    <lineage>
        <taxon>Eukaryota</taxon>
        <taxon>Fungi</taxon>
        <taxon>Fungi incertae sedis</taxon>
        <taxon>Mucoromycota</taxon>
        <taxon>Glomeromycotina</taxon>
        <taxon>Glomeromycetes</taxon>
        <taxon>Glomerales</taxon>
        <taxon>Glomeraceae</taxon>
        <taxon>Rhizophagus</taxon>
    </lineage>
</organism>
<dbReference type="VEuPathDB" id="FungiDB:FUN_020002"/>
<evidence type="ECO:0000313" key="1">
    <source>
        <dbReference type="EMBL" id="PKK56319.1"/>
    </source>
</evidence>
<dbReference type="EMBL" id="LLXL01005821">
    <property type="protein sequence ID" value="PKK56319.1"/>
    <property type="molecule type" value="Genomic_DNA"/>
</dbReference>
<proteinExistence type="predicted"/>
<gene>
    <name evidence="1" type="ORF">RhiirC2_858650</name>
</gene>
<dbReference type="AlphaFoldDB" id="A0A2N1M3W4"/>
<name>A0A2N1M3W4_9GLOM</name>